<evidence type="ECO:0000313" key="1">
    <source>
        <dbReference type="EMBL" id="MBB3972230.1"/>
    </source>
</evidence>
<dbReference type="RefSeq" id="WP_183394028.1">
    <property type="nucleotide sequence ID" value="NZ_JACIDR010000001.1"/>
</dbReference>
<protein>
    <submittedName>
        <fullName evidence="1">Formylmethanofuran dehydrogenase subunit B</fullName>
        <ecNumber evidence="1">1.2.7.12</ecNumber>
    </submittedName>
</protein>
<dbReference type="AlphaFoldDB" id="A0A7W6GEH9"/>
<proteinExistence type="predicted"/>
<sequence length="414" mass="43544">MTDVSSGGVTHHDVVCPFCGLGCDDVSLTVRGNAVEAGEGACGRAAALFRRSADPAPSARVMGREVALDEALAAAAELVSAARSPVYGGLGTDVDGVRALIKLASKTGGSVDHYASTGLFRNLSTSQRKGWIATTLAEVRNHCDLLVVIGPDPSEAFHRLYNRITPPTGRFIKGKRKVVFLGGAPSDEARAQLEGVEIQTIAVPEGELLDALSRLQGLLSDAPAVPGGPDLAALAEGLKGAHYGVLAWSAGMLGGDGDLIVERASIIVDILNVDTRAACLPLAGRDNLIGANQAFLWNIGFPLRTAFRGGQADHDQLLNSTEEALKSGDLLIWTSAFRPEQPPAFEGQLVAFAHPDTIFEREPEVFVPVGQPGLDHRGLAFRTDTVVSIPLGHYRDAGLPSIAMVAKGLRERLS</sequence>
<organism evidence="1 2">
    <name type="scientific">Hansschlegelia beijingensis</name>
    <dbReference type="NCBI Taxonomy" id="1133344"/>
    <lineage>
        <taxon>Bacteria</taxon>
        <taxon>Pseudomonadati</taxon>
        <taxon>Pseudomonadota</taxon>
        <taxon>Alphaproteobacteria</taxon>
        <taxon>Hyphomicrobiales</taxon>
        <taxon>Methylopilaceae</taxon>
        <taxon>Hansschlegelia</taxon>
    </lineage>
</organism>
<dbReference type="Proteomes" id="UP000528964">
    <property type="component" value="Unassembled WGS sequence"/>
</dbReference>
<keyword evidence="2" id="KW-1185">Reference proteome</keyword>
<keyword evidence="1" id="KW-0560">Oxidoreductase</keyword>
<comment type="caution">
    <text evidence="1">The sequence shown here is derived from an EMBL/GenBank/DDBJ whole genome shotgun (WGS) entry which is preliminary data.</text>
</comment>
<name>A0A7W6GEH9_9HYPH</name>
<dbReference type="Gene3D" id="3.40.50.1220">
    <property type="entry name" value="TPP-binding domain"/>
    <property type="match status" value="1"/>
</dbReference>
<dbReference type="GO" id="GO:0018493">
    <property type="term" value="F:formylmethanofuran dehydrogenase activity"/>
    <property type="evidence" value="ECO:0007669"/>
    <property type="project" value="UniProtKB-EC"/>
</dbReference>
<reference evidence="1 2" key="1">
    <citation type="submission" date="2020-08" db="EMBL/GenBank/DDBJ databases">
        <title>Genomic Encyclopedia of Type Strains, Phase IV (KMG-IV): sequencing the most valuable type-strain genomes for metagenomic binning, comparative biology and taxonomic classification.</title>
        <authorList>
            <person name="Goeker M."/>
        </authorList>
    </citation>
    <scope>NUCLEOTIDE SEQUENCE [LARGE SCALE GENOMIC DNA]</scope>
    <source>
        <strain evidence="1 2">DSM 25481</strain>
    </source>
</reference>
<accession>A0A7W6GEH9</accession>
<dbReference type="EMBL" id="JACIDR010000001">
    <property type="protein sequence ID" value="MBB3972230.1"/>
    <property type="molecule type" value="Genomic_DNA"/>
</dbReference>
<dbReference type="SUPFAM" id="SSF53706">
    <property type="entry name" value="Formate dehydrogenase/DMSO reductase, domains 1-3"/>
    <property type="match status" value="1"/>
</dbReference>
<gene>
    <name evidence="1" type="ORF">GGR24_000863</name>
</gene>
<dbReference type="EC" id="1.2.7.12" evidence="1"/>
<evidence type="ECO:0000313" key="2">
    <source>
        <dbReference type="Proteomes" id="UP000528964"/>
    </source>
</evidence>